<evidence type="ECO:0000256" key="1">
    <source>
        <dbReference type="SAM" id="Coils"/>
    </source>
</evidence>
<keyword evidence="5" id="KW-1185">Reference proteome</keyword>
<feature type="domain" description="Multi-ubiquitin" evidence="3">
    <location>
        <begin position="103"/>
        <end position="175"/>
    </location>
</feature>
<evidence type="ECO:0000259" key="3">
    <source>
        <dbReference type="Pfam" id="PF14452"/>
    </source>
</evidence>
<proteinExistence type="predicted"/>
<organism evidence="4 5">
    <name type="scientific">Gluconobacter thailandicus NBRC 3257</name>
    <dbReference type="NCBI Taxonomy" id="1381097"/>
    <lineage>
        <taxon>Bacteria</taxon>
        <taxon>Pseudomonadati</taxon>
        <taxon>Pseudomonadota</taxon>
        <taxon>Alphaproteobacteria</taxon>
        <taxon>Acetobacterales</taxon>
        <taxon>Acetobacteraceae</taxon>
        <taxon>Gluconobacter</taxon>
    </lineage>
</organism>
<dbReference type="InterPro" id="IPR027802">
    <property type="entry name" value="Multi-ubiquitin_dom"/>
</dbReference>
<evidence type="ECO:0000313" key="5">
    <source>
        <dbReference type="Proteomes" id="UP000018209"/>
    </source>
</evidence>
<dbReference type="Proteomes" id="UP000018209">
    <property type="component" value="Unassembled WGS sequence"/>
</dbReference>
<dbReference type="RefSeq" id="WP_007283956.1">
    <property type="nucleotide sequence ID" value="NZ_BASM01000042.1"/>
</dbReference>
<accession>A0ABQ0J0W2</accession>
<name>A0ABQ0J0W2_GLUTH</name>
<evidence type="ECO:0000313" key="4">
    <source>
        <dbReference type="EMBL" id="GAD28065.1"/>
    </source>
</evidence>
<gene>
    <name evidence="4" type="ORF">NBRC3257_3064</name>
</gene>
<keyword evidence="1" id="KW-0175">Coiled coil</keyword>
<protein>
    <recommendedName>
        <fullName evidence="3">Multi-ubiquitin domain-containing protein</fullName>
    </recommendedName>
</protein>
<dbReference type="EMBL" id="BASM01000042">
    <property type="protein sequence ID" value="GAD28065.1"/>
    <property type="molecule type" value="Genomic_DNA"/>
</dbReference>
<evidence type="ECO:0000256" key="2">
    <source>
        <dbReference type="SAM" id="MobiDB-lite"/>
    </source>
</evidence>
<feature type="coiled-coil region" evidence="1">
    <location>
        <begin position="13"/>
        <end position="76"/>
    </location>
</feature>
<reference evidence="4 5" key="1">
    <citation type="submission" date="2013-08" db="EMBL/GenBank/DDBJ databases">
        <title>Gluconobacter thailandicus NBRC 3257 whole genome sequence.</title>
        <authorList>
            <person name="Matsutani M."/>
            <person name="Yakushi T."/>
            <person name="Matsushita K."/>
        </authorList>
    </citation>
    <scope>NUCLEOTIDE SEQUENCE [LARGE SCALE GENOMIC DNA]</scope>
    <source>
        <strain evidence="4 5">NBRC 3257</strain>
    </source>
</reference>
<sequence length="178" mass="20099">MNDEPKPEKSDRIERDAEDIVEAGRELAEARERELKISEEEALIDAELVELQRRKAELEQKKREAQETEVKEEQRIAEDLCDIQNNHGQNGNGGSPGPFKGEVTITINTVDFEEPKGTISYQRVVELAYPDFASFPKATYSIMYERGPKANLQGVLSKGGSVKIDEGMRFRVKRTGES</sequence>
<feature type="region of interest" description="Disordered" evidence="2">
    <location>
        <begin position="83"/>
        <end position="102"/>
    </location>
</feature>
<comment type="caution">
    <text evidence="4">The sequence shown here is derived from an EMBL/GenBank/DDBJ whole genome shotgun (WGS) entry which is preliminary data.</text>
</comment>
<dbReference type="Pfam" id="PF14452">
    <property type="entry name" value="Multi_ubiq"/>
    <property type="match status" value="1"/>
</dbReference>